<evidence type="ECO:0000313" key="1">
    <source>
        <dbReference type="EMBL" id="KAH0959024.1"/>
    </source>
</evidence>
<dbReference type="EMBL" id="JAIZPD010000014">
    <property type="protein sequence ID" value="KAH0959024.1"/>
    <property type="molecule type" value="Genomic_DNA"/>
</dbReference>
<sequence>MHARVHPYALAWEVEQRDGLESDTGRTFLYTMPALVVRDQGYQPVLLGSLPPWATSCIPPIVSFTGLIVGTGHSSLRRDLLPGPGAAQLNCCGFVRLSTYVAPGMPNKVPFKGFHPFQVFVIFPVRANPGPSCARSLACSVMMSCSTPGSDRDNVFIVVPDSWTFLDKAAAAVTTMAPLLSTPQRQQASSASAAFRDSSTLGFGFALDRPPYAARETILP</sequence>
<dbReference type="RefSeq" id="XP_044716537.1">
    <property type="nucleotide sequence ID" value="XM_044868540.1"/>
</dbReference>
<keyword evidence="2" id="KW-1185">Reference proteome</keyword>
<proteinExistence type="predicted"/>
<reference evidence="1" key="1">
    <citation type="submission" date="2021-09" db="EMBL/GenBank/DDBJ databases">
        <title>A high-quality genome of the endoparasitic fungus Hirsutella rhossiliensis with a comparison of Hirsutella genomes reveals transposable elements contributing to genome size variation.</title>
        <authorList>
            <person name="Lin R."/>
            <person name="Jiao Y."/>
            <person name="Sun X."/>
            <person name="Ling J."/>
            <person name="Xie B."/>
            <person name="Cheng X."/>
        </authorList>
    </citation>
    <scope>NUCLEOTIDE SEQUENCE</scope>
    <source>
        <strain evidence="1">HR02</strain>
    </source>
</reference>
<gene>
    <name evidence="1" type="ORF">HRG_10069</name>
</gene>
<organism evidence="1 2">
    <name type="scientific">Hirsutella rhossiliensis</name>
    <dbReference type="NCBI Taxonomy" id="111463"/>
    <lineage>
        <taxon>Eukaryota</taxon>
        <taxon>Fungi</taxon>
        <taxon>Dikarya</taxon>
        <taxon>Ascomycota</taxon>
        <taxon>Pezizomycotina</taxon>
        <taxon>Sordariomycetes</taxon>
        <taxon>Hypocreomycetidae</taxon>
        <taxon>Hypocreales</taxon>
        <taxon>Ophiocordycipitaceae</taxon>
        <taxon>Hirsutella</taxon>
    </lineage>
</organism>
<protein>
    <submittedName>
        <fullName evidence="1">Uncharacterized protein</fullName>
    </submittedName>
</protein>
<dbReference type="GeneID" id="68359198"/>
<accession>A0A9P8MR96</accession>
<name>A0A9P8MR96_9HYPO</name>
<dbReference type="AlphaFoldDB" id="A0A9P8MR96"/>
<comment type="caution">
    <text evidence="1">The sequence shown here is derived from an EMBL/GenBank/DDBJ whole genome shotgun (WGS) entry which is preliminary data.</text>
</comment>
<dbReference type="Proteomes" id="UP000824596">
    <property type="component" value="Unassembled WGS sequence"/>
</dbReference>
<evidence type="ECO:0000313" key="2">
    <source>
        <dbReference type="Proteomes" id="UP000824596"/>
    </source>
</evidence>